<evidence type="ECO:0000313" key="3">
    <source>
        <dbReference type="Proteomes" id="UP001307889"/>
    </source>
</evidence>
<feature type="region of interest" description="Disordered" evidence="1">
    <location>
        <begin position="215"/>
        <end position="247"/>
    </location>
</feature>
<reference evidence="2 3" key="1">
    <citation type="submission" date="2023-09" db="EMBL/GenBank/DDBJ databases">
        <title>Nesidiocoris tenuis whole genome shotgun sequence.</title>
        <authorList>
            <person name="Shibata T."/>
            <person name="Shimoda M."/>
            <person name="Kobayashi T."/>
            <person name="Uehara T."/>
        </authorList>
    </citation>
    <scope>NUCLEOTIDE SEQUENCE [LARGE SCALE GENOMIC DNA]</scope>
    <source>
        <strain evidence="2 3">Japan</strain>
    </source>
</reference>
<protein>
    <recommendedName>
        <fullName evidence="4">Retrotransposon gag domain-containing protein</fullName>
    </recommendedName>
</protein>
<proteinExistence type="predicted"/>
<dbReference type="Proteomes" id="UP001307889">
    <property type="component" value="Chromosome 1"/>
</dbReference>
<dbReference type="EMBL" id="AP028909">
    <property type="protein sequence ID" value="BES87343.1"/>
    <property type="molecule type" value="Genomic_DNA"/>
</dbReference>
<feature type="region of interest" description="Disordered" evidence="1">
    <location>
        <begin position="11"/>
        <end position="31"/>
    </location>
</feature>
<evidence type="ECO:0000313" key="2">
    <source>
        <dbReference type="EMBL" id="BES87343.1"/>
    </source>
</evidence>
<accession>A0ABN7A581</accession>
<gene>
    <name evidence="2" type="ORF">NTJ_00148</name>
</gene>
<name>A0ABN7A581_9HEMI</name>
<keyword evidence="3" id="KW-1185">Reference proteome</keyword>
<feature type="compositionally biased region" description="Basic and acidic residues" evidence="1">
    <location>
        <begin position="16"/>
        <end position="27"/>
    </location>
</feature>
<sequence>MDFNLLGSAIDDADPSDSHPDQTHDGSSDSMRSLLENQNMNFANLIKAVIENVRPVSLPIFNPLAQGADARAWCSTLDVCMRERPLHGSQLIMALSYALRGTASQWLSQISFPEITWPIFKQMFLSEYDVIDTPAVTILKLLSEQPTTSENFAAFASRQLNILMARWKHLTTEEIAISLVLGSLAKNDTRIRRVAFNSDVNTRESLLKQLNSISYGKRPQEVPTQPPEAKKRFKPNFPANSQSNENQ</sequence>
<organism evidence="2 3">
    <name type="scientific">Nesidiocoris tenuis</name>
    <dbReference type="NCBI Taxonomy" id="355587"/>
    <lineage>
        <taxon>Eukaryota</taxon>
        <taxon>Metazoa</taxon>
        <taxon>Ecdysozoa</taxon>
        <taxon>Arthropoda</taxon>
        <taxon>Hexapoda</taxon>
        <taxon>Insecta</taxon>
        <taxon>Pterygota</taxon>
        <taxon>Neoptera</taxon>
        <taxon>Paraneoptera</taxon>
        <taxon>Hemiptera</taxon>
        <taxon>Heteroptera</taxon>
        <taxon>Panheteroptera</taxon>
        <taxon>Cimicomorpha</taxon>
        <taxon>Miridae</taxon>
        <taxon>Dicyphina</taxon>
        <taxon>Nesidiocoris</taxon>
    </lineage>
</organism>
<evidence type="ECO:0000256" key="1">
    <source>
        <dbReference type="SAM" id="MobiDB-lite"/>
    </source>
</evidence>
<evidence type="ECO:0008006" key="4">
    <source>
        <dbReference type="Google" id="ProtNLM"/>
    </source>
</evidence>
<feature type="compositionally biased region" description="Polar residues" evidence="1">
    <location>
        <begin position="238"/>
        <end position="247"/>
    </location>
</feature>